<dbReference type="InterPro" id="IPR005503">
    <property type="entry name" value="FliL"/>
</dbReference>
<evidence type="ECO:0000256" key="5">
    <source>
        <dbReference type="ARBA" id="ARBA00022500"/>
    </source>
</evidence>
<dbReference type="EMBL" id="QPID01000003">
    <property type="protein sequence ID" value="RCU51101.1"/>
    <property type="molecule type" value="Genomic_DNA"/>
</dbReference>
<comment type="caution">
    <text evidence="12">The sequence shown here is derived from an EMBL/GenBank/DDBJ whole genome shotgun (WGS) entry which is preliminary data.</text>
</comment>
<dbReference type="GO" id="GO:0006935">
    <property type="term" value="P:chemotaxis"/>
    <property type="evidence" value="ECO:0007669"/>
    <property type="project" value="UniProtKB-KW"/>
</dbReference>
<keyword evidence="12" id="KW-0969">Cilium</keyword>
<dbReference type="OrthoDB" id="5588622at2"/>
<keyword evidence="8" id="KW-1133">Transmembrane helix</keyword>
<dbReference type="GO" id="GO:0005886">
    <property type="term" value="C:plasma membrane"/>
    <property type="evidence" value="ECO:0007669"/>
    <property type="project" value="UniProtKB-SubCell"/>
</dbReference>
<keyword evidence="12" id="KW-0282">Flagellum</keyword>
<evidence type="ECO:0000256" key="7">
    <source>
        <dbReference type="ARBA" id="ARBA00022779"/>
    </source>
</evidence>
<evidence type="ECO:0000313" key="12">
    <source>
        <dbReference type="EMBL" id="RCU51101.1"/>
    </source>
</evidence>
<keyword evidence="5 10" id="KW-0145">Chemotaxis</keyword>
<evidence type="ECO:0000256" key="3">
    <source>
        <dbReference type="ARBA" id="ARBA00008281"/>
    </source>
</evidence>
<feature type="chain" id="PRO_5016976841" description="Flagellar protein FliL" evidence="11">
    <location>
        <begin position="19"/>
        <end position="127"/>
    </location>
</feature>
<evidence type="ECO:0000256" key="10">
    <source>
        <dbReference type="RuleBase" id="RU364125"/>
    </source>
</evidence>
<keyword evidence="12" id="KW-0966">Cell projection</keyword>
<keyword evidence="6" id="KW-0812">Transmembrane</keyword>
<organism evidence="12 13">
    <name type="scientific">Corallincola holothuriorum</name>
    <dbReference type="NCBI Taxonomy" id="2282215"/>
    <lineage>
        <taxon>Bacteria</taxon>
        <taxon>Pseudomonadati</taxon>
        <taxon>Pseudomonadota</taxon>
        <taxon>Gammaproteobacteria</taxon>
        <taxon>Alteromonadales</taxon>
        <taxon>Psychromonadaceae</taxon>
        <taxon>Corallincola</taxon>
    </lineage>
</organism>
<accession>A0A368NP73</accession>
<keyword evidence="9 10" id="KW-0472">Membrane</keyword>
<evidence type="ECO:0000256" key="6">
    <source>
        <dbReference type="ARBA" id="ARBA00022692"/>
    </source>
</evidence>
<dbReference type="GO" id="GO:0071978">
    <property type="term" value="P:bacterial-type flagellum-dependent swarming motility"/>
    <property type="evidence" value="ECO:0007669"/>
    <property type="project" value="TreeGrafter"/>
</dbReference>
<dbReference type="PANTHER" id="PTHR35091:SF5">
    <property type="entry name" value="FLAGELLAR PROTEIN FLIL"/>
    <property type="match status" value="1"/>
</dbReference>
<evidence type="ECO:0000256" key="11">
    <source>
        <dbReference type="SAM" id="SignalP"/>
    </source>
</evidence>
<evidence type="ECO:0000256" key="8">
    <source>
        <dbReference type="ARBA" id="ARBA00022989"/>
    </source>
</evidence>
<keyword evidence="10" id="KW-0997">Cell inner membrane</keyword>
<gene>
    <name evidence="12" type="ORF">DU002_07245</name>
</gene>
<dbReference type="AlphaFoldDB" id="A0A368NP73"/>
<evidence type="ECO:0000256" key="4">
    <source>
        <dbReference type="ARBA" id="ARBA00022475"/>
    </source>
</evidence>
<evidence type="ECO:0000256" key="9">
    <source>
        <dbReference type="ARBA" id="ARBA00023136"/>
    </source>
</evidence>
<evidence type="ECO:0000256" key="1">
    <source>
        <dbReference type="ARBA" id="ARBA00002254"/>
    </source>
</evidence>
<comment type="similarity">
    <text evidence="3 10">Belongs to the FliL family.</text>
</comment>
<keyword evidence="11" id="KW-0732">Signal</keyword>
<dbReference type="PANTHER" id="PTHR35091">
    <property type="entry name" value="FLAGELLAR PROTEIN FLIL"/>
    <property type="match status" value="1"/>
</dbReference>
<dbReference type="Pfam" id="PF03748">
    <property type="entry name" value="FliL"/>
    <property type="match status" value="1"/>
</dbReference>
<keyword evidence="4" id="KW-1003">Cell membrane</keyword>
<reference evidence="12 13" key="1">
    <citation type="submission" date="2018-07" db="EMBL/GenBank/DDBJ databases">
        <title>Corallincola holothuriorum sp. nov., a new facultative anaerobe isolated from sea cucumber Apostichopus japonicus.</title>
        <authorList>
            <person name="Xia H."/>
        </authorList>
    </citation>
    <scope>NUCLEOTIDE SEQUENCE [LARGE SCALE GENOMIC DNA]</scope>
    <source>
        <strain evidence="12 13">C4</strain>
    </source>
</reference>
<proteinExistence type="inferred from homology"/>
<dbReference type="GO" id="GO:0009425">
    <property type="term" value="C:bacterial-type flagellum basal body"/>
    <property type="evidence" value="ECO:0007669"/>
    <property type="project" value="InterPro"/>
</dbReference>
<evidence type="ECO:0000313" key="13">
    <source>
        <dbReference type="Proteomes" id="UP000252558"/>
    </source>
</evidence>
<protein>
    <recommendedName>
        <fullName evidence="10">Flagellar protein FliL</fullName>
    </recommendedName>
</protein>
<comment type="function">
    <text evidence="1 10">Controls the rotational direction of flagella during chemotaxis.</text>
</comment>
<sequence>MAICISLVMSLSSKVALADDSTFMYYGFEPDIITNYLSTGKKVGFVRVTIELMAQGETNLKIIEHHAPLLRAALVDVLGRQPEDRVKSLAGREEIRKLCFNTVNQLLKKETGQELATELLFTKYIYH</sequence>
<keyword evidence="7 10" id="KW-0283">Flagellar rotation</keyword>
<feature type="signal peptide" evidence="11">
    <location>
        <begin position="1"/>
        <end position="18"/>
    </location>
</feature>
<evidence type="ECO:0000256" key="2">
    <source>
        <dbReference type="ARBA" id="ARBA00004162"/>
    </source>
</evidence>
<dbReference type="Proteomes" id="UP000252558">
    <property type="component" value="Unassembled WGS sequence"/>
</dbReference>
<keyword evidence="13" id="KW-1185">Reference proteome</keyword>
<comment type="subcellular location">
    <subcellularLocation>
        <location evidence="10">Cell inner membrane</location>
    </subcellularLocation>
    <subcellularLocation>
        <location evidence="2">Cell membrane</location>
        <topology evidence="2">Single-pass membrane protein</topology>
    </subcellularLocation>
</comment>
<name>A0A368NP73_9GAMM</name>